<dbReference type="InterPro" id="IPR034187">
    <property type="entry name" value="Peptidases_S8_5"/>
</dbReference>
<dbReference type="InterPro" id="IPR000209">
    <property type="entry name" value="Peptidase_S8/S53_dom"/>
</dbReference>
<feature type="active site" description="Charge relay system" evidence="6 7">
    <location>
        <position position="162"/>
    </location>
</feature>
<comment type="similarity">
    <text evidence="1 7">Belongs to the peptidase S8 family.</text>
</comment>
<dbReference type="PANTHER" id="PTHR43806">
    <property type="entry name" value="PEPTIDASE S8"/>
    <property type="match status" value="1"/>
</dbReference>
<evidence type="ECO:0000313" key="11">
    <source>
        <dbReference type="EMBL" id="KAF2011207.1"/>
    </source>
</evidence>
<dbReference type="SUPFAM" id="SSF52743">
    <property type="entry name" value="Subtilisin-like"/>
    <property type="match status" value="1"/>
</dbReference>
<evidence type="ECO:0000259" key="10">
    <source>
        <dbReference type="Pfam" id="PF06280"/>
    </source>
</evidence>
<dbReference type="InterPro" id="IPR010435">
    <property type="entry name" value="C5a/SBT2-like_Fn3"/>
</dbReference>
<feature type="active site" description="Charge relay system" evidence="6 7">
    <location>
        <position position="532"/>
    </location>
</feature>
<dbReference type="EMBL" id="ML978074">
    <property type="protein sequence ID" value="KAF2011207.1"/>
    <property type="molecule type" value="Genomic_DNA"/>
</dbReference>
<dbReference type="GeneID" id="54287515"/>
<dbReference type="PANTHER" id="PTHR43806:SF66">
    <property type="entry name" value="SERIN ENDOPEPTIDASE"/>
    <property type="match status" value="1"/>
</dbReference>
<name>A0A6A5XEI5_9PLEO</name>
<keyword evidence="4 7" id="KW-0378">Hydrolase</keyword>
<dbReference type="CDD" id="cd07489">
    <property type="entry name" value="Peptidases_S8_5"/>
    <property type="match status" value="1"/>
</dbReference>
<dbReference type="OrthoDB" id="10256524at2759"/>
<dbReference type="Pfam" id="PF06280">
    <property type="entry name" value="fn3_5"/>
    <property type="match status" value="1"/>
</dbReference>
<sequence length="877" mass="93198">MGSMSVRSLCTNLLAIAATASVVSSTIIPGRFLVEFQDNANHDHFSSHLKRDGIQATPILKTESELFRAASYKFEAGALGEDPLSELAKIPSVKNVWPIEEIQKPKDKVIWQGNGNGNLPAEVEARVANAKAGGFAPHVMTQVDMLHAENITGKGIKVGIIDGGIDYLHPALGGGFGPGYLVARGYDFVGDDYQSGNDEKPDDDPYETCDGHGTHVAGIIAAQENELGFIGATPGVELGAYRVFSCAGGTRTDIIAAGVNRAFEDGNNIITASFSEESGWSETLMAVLADRLSEKGVIFTFANGNDGTHGPFNVGQPATSHEGLGVGSTETDEVPRVFVDATYSIANGTSKTFGWRPGKPSNWGNVTMPLVIADKIVCGDETGVGNLTGSVVLVKSTPNCADWGVVRTATLTGSKHVLIYNPDGKDANFLDATPRPDDPELLGVGTIPVDVAEQLYAAAAIGNVTIKITDPNYTKEYVDAVPNDVGGTMSTFSNWGPTFELDIKPDISAPGGTILSVYPEEKGKYAVISGTSMSTPLVASIIALIMEARGKPSVAEIRNLLSSTAKPIQWSKNGAKEPVLAPIIQQGGGLVQAYNAARSSTLVSVSKFNLNDTANFDGSREFTIKNVGEKDITYTISHEGAVAFNTFNDGRNPSEAAELNTFVANASVSLSSTDITISAGSEAKISVEFDPPAGLDAEQLPVYSGFIKISGTNGDALSIPYMGVATDMRSVPIFETTYSATSNSESIPIEPGYEFVMSESEEDWDKFHYPNWFGPLSFGTAYLDVQIWSVDVGNGTAEGSNETTPGRNLGSLQGFPWEYKQRGIAIWGSFTGTTGDGTRVPEGNYTIITRGLKIFGDREVEDDWVVVKSPPFGLKYV</sequence>
<reference evidence="11" key="1">
    <citation type="journal article" date="2020" name="Stud. Mycol.">
        <title>101 Dothideomycetes genomes: a test case for predicting lifestyles and emergence of pathogens.</title>
        <authorList>
            <person name="Haridas S."/>
            <person name="Albert R."/>
            <person name="Binder M."/>
            <person name="Bloem J."/>
            <person name="Labutti K."/>
            <person name="Salamov A."/>
            <person name="Andreopoulos B."/>
            <person name="Baker S."/>
            <person name="Barry K."/>
            <person name="Bills G."/>
            <person name="Bluhm B."/>
            <person name="Cannon C."/>
            <person name="Castanera R."/>
            <person name="Culley D."/>
            <person name="Daum C."/>
            <person name="Ezra D."/>
            <person name="Gonzalez J."/>
            <person name="Henrissat B."/>
            <person name="Kuo A."/>
            <person name="Liang C."/>
            <person name="Lipzen A."/>
            <person name="Lutzoni F."/>
            <person name="Magnuson J."/>
            <person name="Mondo S."/>
            <person name="Nolan M."/>
            <person name="Ohm R."/>
            <person name="Pangilinan J."/>
            <person name="Park H.-J."/>
            <person name="Ramirez L."/>
            <person name="Alfaro M."/>
            <person name="Sun H."/>
            <person name="Tritt A."/>
            <person name="Yoshinaga Y."/>
            <person name="Zwiers L.-H."/>
            <person name="Turgeon B."/>
            <person name="Goodwin S."/>
            <person name="Spatafora J."/>
            <person name="Crous P."/>
            <person name="Grigoriev I."/>
        </authorList>
    </citation>
    <scope>NUCLEOTIDE SEQUENCE</scope>
    <source>
        <strain evidence="11">CBS 175.79</strain>
    </source>
</reference>
<evidence type="ECO:0000259" key="9">
    <source>
        <dbReference type="Pfam" id="PF00082"/>
    </source>
</evidence>
<dbReference type="PRINTS" id="PR00723">
    <property type="entry name" value="SUBTILISIN"/>
</dbReference>
<feature type="chain" id="PRO_5025556145" evidence="8">
    <location>
        <begin position="26"/>
        <end position="877"/>
    </location>
</feature>
<keyword evidence="12" id="KW-1185">Reference proteome</keyword>
<dbReference type="Proteomes" id="UP000799778">
    <property type="component" value="Unassembled WGS sequence"/>
</dbReference>
<feature type="domain" description="C5a peptidase/Subtilisin-like protease SBT2-like Fn3-like" evidence="10">
    <location>
        <begin position="609"/>
        <end position="722"/>
    </location>
</feature>
<keyword evidence="2 7" id="KW-0645">Protease</keyword>
<evidence type="ECO:0000256" key="7">
    <source>
        <dbReference type="PROSITE-ProRule" id="PRU01240"/>
    </source>
</evidence>
<feature type="active site" description="Charge relay system" evidence="6 7">
    <location>
        <position position="212"/>
    </location>
</feature>
<dbReference type="InterPro" id="IPR050131">
    <property type="entry name" value="Peptidase_S8_subtilisin-like"/>
</dbReference>
<evidence type="ECO:0000256" key="3">
    <source>
        <dbReference type="ARBA" id="ARBA00022729"/>
    </source>
</evidence>
<dbReference type="GO" id="GO:0006508">
    <property type="term" value="P:proteolysis"/>
    <property type="evidence" value="ECO:0007669"/>
    <property type="project" value="UniProtKB-KW"/>
</dbReference>
<dbReference type="AlphaFoldDB" id="A0A6A5XEI5"/>
<dbReference type="Gene3D" id="3.40.50.200">
    <property type="entry name" value="Peptidase S8/S53 domain"/>
    <property type="match status" value="2"/>
</dbReference>
<keyword evidence="5 7" id="KW-0720">Serine protease</keyword>
<dbReference type="RefSeq" id="XP_033379546.1">
    <property type="nucleotide sequence ID" value="XM_033530118.1"/>
</dbReference>
<proteinExistence type="inferred from homology"/>
<protein>
    <submittedName>
        <fullName evidence="11">Subtilisin-like protein</fullName>
    </submittedName>
</protein>
<organism evidence="11 12">
    <name type="scientific">Aaosphaeria arxii CBS 175.79</name>
    <dbReference type="NCBI Taxonomy" id="1450172"/>
    <lineage>
        <taxon>Eukaryota</taxon>
        <taxon>Fungi</taxon>
        <taxon>Dikarya</taxon>
        <taxon>Ascomycota</taxon>
        <taxon>Pezizomycotina</taxon>
        <taxon>Dothideomycetes</taxon>
        <taxon>Pleosporomycetidae</taxon>
        <taxon>Pleosporales</taxon>
        <taxon>Pleosporales incertae sedis</taxon>
        <taxon>Aaosphaeria</taxon>
    </lineage>
</organism>
<dbReference type="InterPro" id="IPR022398">
    <property type="entry name" value="Peptidase_S8_His-AS"/>
</dbReference>
<evidence type="ECO:0000313" key="12">
    <source>
        <dbReference type="Proteomes" id="UP000799778"/>
    </source>
</evidence>
<evidence type="ECO:0000256" key="6">
    <source>
        <dbReference type="PIRSR" id="PIRSR615500-1"/>
    </source>
</evidence>
<accession>A0A6A5XEI5</accession>
<dbReference type="PROSITE" id="PS51892">
    <property type="entry name" value="SUBTILASE"/>
    <property type="match status" value="1"/>
</dbReference>
<dbReference type="GO" id="GO:0016020">
    <property type="term" value="C:membrane"/>
    <property type="evidence" value="ECO:0007669"/>
    <property type="project" value="InterPro"/>
</dbReference>
<dbReference type="GO" id="GO:0004252">
    <property type="term" value="F:serine-type endopeptidase activity"/>
    <property type="evidence" value="ECO:0007669"/>
    <property type="project" value="UniProtKB-UniRule"/>
</dbReference>
<dbReference type="InterPro" id="IPR015500">
    <property type="entry name" value="Peptidase_S8_subtilisin-rel"/>
</dbReference>
<evidence type="ECO:0000256" key="1">
    <source>
        <dbReference type="ARBA" id="ARBA00011073"/>
    </source>
</evidence>
<feature type="signal peptide" evidence="8">
    <location>
        <begin position="1"/>
        <end position="25"/>
    </location>
</feature>
<evidence type="ECO:0000256" key="5">
    <source>
        <dbReference type="ARBA" id="ARBA00022825"/>
    </source>
</evidence>
<dbReference type="Gene3D" id="2.60.40.1710">
    <property type="entry name" value="Subtilisin-like superfamily"/>
    <property type="match status" value="1"/>
</dbReference>
<dbReference type="Pfam" id="PF00082">
    <property type="entry name" value="Peptidase_S8"/>
    <property type="match status" value="1"/>
</dbReference>
<evidence type="ECO:0000256" key="4">
    <source>
        <dbReference type="ARBA" id="ARBA00022801"/>
    </source>
</evidence>
<feature type="domain" description="Peptidase S8/S53" evidence="9">
    <location>
        <begin position="153"/>
        <end position="566"/>
    </location>
</feature>
<dbReference type="InterPro" id="IPR036852">
    <property type="entry name" value="Peptidase_S8/S53_dom_sf"/>
</dbReference>
<dbReference type="PROSITE" id="PS00137">
    <property type="entry name" value="SUBTILASE_HIS"/>
    <property type="match status" value="1"/>
</dbReference>
<evidence type="ECO:0000256" key="2">
    <source>
        <dbReference type="ARBA" id="ARBA00022670"/>
    </source>
</evidence>
<evidence type="ECO:0000256" key="8">
    <source>
        <dbReference type="SAM" id="SignalP"/>
    </source>
</evidence>
<keyword evidence="3 8" id="KW-0732">Signal</keyword>
<gene>
    <name evidence="11" type="ORF">BU24DRAFT_435756</name>
</gene>